<evidence type="ECO:0000313" key="4">
    <source>
        <dbReference type="Proteomes" id="UP001221338"/>
    </source>
</evidence>
<gene>
    <name evidence="2" type="ORF">BACERE00174_05218</name>
    <name evidence="1" type="ORF">P6U22_05335</name>
</gene>
<dbReference type="EMBL" id="FWYW01000092">
    <property type="protein sequence ID" value="SME39820.1"/>
    <property type="molecule type" value="Genomic_DNA"/>
</dbReference>
<dbReference type="EMBL" id="JARPRV010000002">
    <property type="protein sequence ID" value="MDG0940623.1"/>
    <property type="molecule type" value="Genomic_DNA"/>
</dbReference>
<dbReference type="NCBIfam" id="NF038310">
    <property type="entry name" value="lysogeny_AimR"/>
    <property type="match status" value="1"/>
</dbReference>
<dbReference type="Proteomes" id="UP000194422">
    <property type="component" value="Unassembled WGS sequence"/>
</dbReference>
<reference evidence="1 4" key="2">
    <citation type="submission" date="2023-03" db="EMBL/GenBank/DDBJ databases">
        <title>Genetic diversity of Bacillus cereus sensu lato isolates from Slovenia.</title>
        <authorList>
            <person name="Abdelli M."/>
        </authorList>
    </citation>
    <scope>NUCLEOTIDE SEQUENCE [LARGE SCALE GENOMIC DNA]</scope>
    <source>
        <strain evidence="1 4">SIBC61B</strain>
    </source>
</reference>
<dbReference type="RefSeq" id="WP_001205304.1">
    <property type="nucleotide sequence ID" value="NZ_CP064079.1"/>
</dbReference>
<accession>A0A7D8D7N3</accession>
<evidence type="ECO:0000313" key="2">
    <source>
        <dbReference type="EMBL" id="SME39820.1"/>
    </source>
</evidence>
<evidence type="ECO:0000313" key="3">
    <source>
        <dbReference type="Proteomes" id="UP000194422"/>
    </source>
</evidence>
<evidence type="ECO:0000313" key="1">
    <source>
        <dbReference type="EMBL" id="MDG0940623.1"/>
    </source>
</evidence>
<dbReference type="AlphaFoldDB" id="A0A7D8D7N3"/>
<keyword evidence="1" id="KW-0675">Receptor</keyword>
<dbReference type="Proteomes" id="UP001221338">
    <property type="component" value="Unassembled WGS sequence"/>
</dbReference>
<name>A0A7D8D7N3_9BACI</name>
<keyword evidence="4" id="KW-1185">Reference proteome</keyword>
<dbReference type="Pfam" id="PF22871">
    <property type="entry name" value="AimR"/>
    <property type="match status" value="1"/>
</dbReference>
<proteinExistence type="predicted"/>
<organism evidence="2 3">
    <name type="scientific">Bacillus paranthracis</name>
    <dbReference type="NCBI Taxonomy" id="2026186"/>
    <lineage>
        <taxon>Bacteria</taxon>
        <taxon>Bacillati</taxon>
        <taxon>Bacillota</taxon>
        <taxon>Bacilli</taxon>
        <taxon>Bacillales</taxon>
        <taxon>Bacillaceae</taxon>
        <taxon>Bacillus</taxon>
        <taxon>Bacillus cereus group</taxon>
    </lineage>
</organism>
<sequence>MRDLMKELNNTIQSMNMSVRKIAKEINVSRTTISNGLDLKTGEMKFDVYEKLVHHVYKDPLKQIKMIRSFIEKCSTSMNVRKALSYSQVAGEYKVIESLIKRYSEKTKDEDLNKVQNDVRKYLSVYKLYNHRNMDKKRGQELLDIIYETRVSSDSECQALLNTLLMAAEYDKQRYSAMSSYAEAAEAYIAKMDNGYVKDCLRMQYLERIAYTQLHANEVDNCRATCHEIINSELNFTVVKATAYCCLGESYIFENPLMAEKYILKAVQCLEGISSPKGTQKYNSFKTTLAFLYIEFGFNLTNIDFECISDGDLAYYECLYGDKQNGYRIFERLKEKGLSAFQMYYLSRIENDTMMARKSLEEFEKTGSLIYAQLPKRILITEGVL</sequence>
<reference evidence="2 3" key="1">
    <citation type="submission" date="2017-04" db="EMBL/GenBank/DDBJ databases">
        <authorList>
            <person name="Criscuolo A."/>
        </authorList>
    </citation>
    <scope>NUCLEOTIDE SEQUENCE [LARGE SCALE GENOMIC DNA]</scope>
    <source>
        <strain evidence="2">16-00174</strain>
    </source>
</reference>
<comment type="caution">
    <text evidence="2">The sequence shown here is derived from an EMBL/GenBank/DDBJ whole genome shotgun (WGS) entry which is preliminary data.</text>
</comment>
<dbReference type="InterPro" id="IPR047705">
    <property type="entry name" value="AimR-like"/>
</dbReference>
<protein>
    <submittedName>
        <fullName evidence="1">AimR family lysis-lysogeny pheromone receptor</fullName>
    </submittedName>
</protein>